<dbReference type="Proteomes" id="UP000003094">
    <property type="component" value="Unassembled WGS sequence"/>
</dbReference>
<dbReference type="GO" id="GO:0051213">
    <property type="term" value="F:dioxygenase activity"/>
    <property type="evidence" value="ECO:0007669"/>
    <property type="project" value="UniProtKB-KW"/>
</dbReference>
<evidence type="ECO:0000313" key="1">
    <source>
        <dbReference type="EMBL" id="EFU39595.1"/>
    </source>
</evidence>
<keyword evidence="2" id="KW-1185">Reference proteome</keyword>
<reference evidence="1 2" key="1">
    <citation type="journal article" date="2010" name="BMC Genomics">
        <title>Genome sequence of the pattern forming Paenibacillus vortex bacterium reveals potential for thriving in complex environments.</title>
        <authorList>
            <person name="Sirota-Madi A."/>
            <person name="Olender T."/>
            <person name="Helman Y."/>
            <person name="Ingham C."/>
            <person name="Brainis I."/>
            <person name="Roth D."/>
            <person name="Hagi E."/>
            <person name="Brodsky L."/>
            <person name="Leshkowitz D."/>
            <person name="Galatenko V."/>
            <person name="Nikolaev V."/>
            <person name="Mugasimangalam R.C."/>
            <person name="Bransburg-Zabary S."/>
            <person name="Gutnick D.L."/>
            <person name="Lancet D."/>
            <person name="Ben-Jacob E."/>
        </authorList>
    </citation>
    <scope>NUCLEOTIDE SEQUENCE [LARGE SCALE GENOMIC DNA]</scope>
    <source>
        <strain evidence="1 2">V453</strain>
    </source>
</reference>
<sequence>MFEFHTGGLQDRLDYYRADKDHMTFYETE</sequence>
<keyword evidence="1" id="KW-0223">Dioxygenase</keyword>
<evidence type="ECO:0000313" key="2">
    <source>
        <dbReference type="Proteomes" id="UP000003094"/>
    </source>
</evidence>
<gene>
    <name evidence="1" type="ORF">PVOR_23714</name>
</gene>
<name>A0A2R9SQD8_9BACL</name>
<dbReference type="EMBL" id="ADHJ01000038">
    <property type="protein sequence ID" value="EFU39595.1"/>
    <property type="molecule type" value="Genomic_DNA"/>
</dbReference>
<organism evidence="1 2">
    <name type="scientific">Paenibacillus vortex V453</name>
    <dbReference type="NCBI Taxonomy" id="715225"/>
    <lineage>
        <taxon>Bacteria</taxon>
        <taxon>Bacillati</taxon>
        <taxon>Bacillota</taxon>
        <taxon>Bacilli</taxon>
        <taxon>Bacillales</taxon>
        <taxon>Paenibacillaceae</taxon>
        <taxon>Paenibacillus</taxon>
    </lineage>
</organism>
<accession>A0A2R9SQD8</accession>
<comment type="caution">
    <text evidence="1">The sequence shown here is derived from an EMBL/GenBank/DDBJ whole genome shotgun (WGS) entry which is preliminary data.</text>
</comment>
<dbReference type="KEGG" id="pvo:PVOR_23714"/>
<keyword evidence="1" id="KW-0560">Oxidoreductase</keyword>
<protein>
    <submittedName>
        <fullName evidence="1">Glyoxalase/bleomycin resistance protein/dioxygenase</fullName>
    </submittedName>
</protein>
<dbReference type="AlphaFoldDB" id="A0A2R9SQD8"/>
<proteinExistence type="predicted"/>